<sequence>MPRERTARAVIDTVTAATIGVLDLLLQRGTAPVVFAAVLVAAIAVRRTFPVASAALVTVTAFVQWLVIPQVGLLAADLAVPLAVHAVAAHGPRPLSRAMFTAGLVGAGLGATTWPPVPEADLQSHLLFGAALAALVLAGWALGALHRVREERIVALTERARLLEVERDQKALLAVTAERTRIAREMHDVVAHSLAVVISQADGGRYANSPEAAQQALATISETGRRAMSDTRHLLGLLRAEDSRAPQPGLADVSSLVAQARSDGLDVDLDLDPGLTLAPGLGLAVYRIVQEGLTNVVKHAGPAVRASVEIRCTPVELLVSVIDDGRGAAAGPGTTAPSTTASNASVIGGHGLVGIQERVAAYGGDVRAGPARAGGHELQARIPMLTP</sequence>
<evidence type="ECO:0000256" key="3">
    <source>
        <dbReference type="ARBA" id="ARBA00022553"/>
    </source>
</evidence>
<keyword evidence="5" id="KW-0547">Nucleotide-binding</keyword>
<dbReference type="InterPro" id="IPR055558">
    <property type="entry name" value="DUF7134"/>
</dbReference>
<protein>
    <recommendedName>
        <fullName evidence="2">histidine kinase</fullName>
        <ecNumber evidence="2">2.7.13.3</ecNumber>
    </recommendedName>
</protein>
<proteinExistence type="predicted"/>
<dbReference type="Pfam" id="PF23539">
    <property type="entry name" value="DUF7134"/>
    <property type="match status" value="1"/>
</dbReference>
<accession>A0A545ADW1</accession>
<dbReference type="RefSeq" id="WP_142710096.1">
    <property type="nucleotide sequence ID" value="NZ_VIRS01000073.1"/>
</dbReference>
<keyword evidence="3" id="KW-0597">Phosphoprotein</keyword>
<feature type="domain" description="Histidine kinase/HSP90-like ATPase" evidence="10">
    <location>
        <begin position="284"/>
        <end position="384"/>
    </location>
</feature>
<evidence type="ECO:0000259" key="11">
    <source>
        <dbReference type="Pfam" id="PF07730"/>
    </source>
</evidence>
<dbReference type="InterPro" id="IPR003594">
    <property type="entry name" value="HATPase_dom"/>
</dbReference>
<evidence type="ECO:0000259" key="12">
    <source>
        <dbReference type="Pfam" id="PF23539"/>
    </source>
</evidence>
<evidence type="ECO:0000256" key="8">
    <source>
        <dbReference type="ARBA" id="ARBA00023012"/>
    </source>
</evidence>
<evidence type="ECO:0000256" key="2">
    <source>
        <dbReference type="ARBA" id="ARBA00012438"/>
    </source>
</evidence>
<keyword evidence="9" id="KW-0472">Membrane</keyword>
<dbReference type="PANTHER" id="PTHR24421:SF10">
    <property type="entry name" value="NITRATE_NITRITE SENSOR PROTEIN NARQ"/>
    <property type="match status" value="1"/>
</dbReference>
<dbReference type="GO" id="GO:0000155">
    <property type="term" value="F:phosphorelay sensor kinase activity"/>
    <property type="evidence" value="ECO:0007669"/>
    <property type="project" value="InterPro"/>
</dbReference>
<keyword evidence="9" id="KW-1133">Transmembrane helix</keyword>
<dbReference type="GO" id="GO:0046983">
    <property type="term" value="F:protein dimerization activity"/>
    <property type="evidence" value="ECO:0007669"/>
    <property type="project" value="InterPro"/>
</dbReference>
<feature type="transmembrane region" description="Helical" evidence="9">
    <location>
        <begin position="126"/>
        <end position="145"/>
    </location>
</feature>
<evidence type="ECO:0000313" key="14">
    <source>
        <dbReference type="Proteomes" id="UP000317982"/>
    </source>
</evidence>
<evidence type="ECO:0000256" key="6">
    <source>
        <dbReference type="ARBA" id="ARBA00022777"/>
    </source>
</evidence>
<evidence type="ECO:0000259" key="10">
    <source>
        <dbReference type="Pfam" id="PF02518"/>
    </source>
</evidence>
<dbReference type="EC" id="2.7.13.3" evidence="2"/>
<organism evidence="13 14">
    <name type="scientific">Cryptosporangium phraense</name>
    <dbReference type="NCBI Taxonomy" id="2593070"/>
    <lineage>
        <taxon>Bacteria</taxon>
        <taxon>Bacillati</taxon>
        <taxon>Actinomycetota</taxon>
        <taxon>Actinomycetes</taxon>
        <taxon>Cryptosporangiales</taxon>
        <taxon>Cryptosporangiaceae</taxon>
        <taxon>Cryptosporangium</taxon>
    </lineage>
</organism>
<evidence type="ECO:0000256" key="1">
    <source>
        <dbReference type="ARBA" id="ARBA00000085"/>
    </source>
</evidence>
<dbReference type="Gene3D" id="3.30.565.10">
    <property type="entry name" value="Histidine kinase-like ATPase, C-terminal domain"/>
    <property type="match status" value="1"/>
</dbReference>
<gene>
    <name evidence="13" type="ORF">FL583_39745</name>
</gene>
<keyword evidence="14" id="KW-1185">Reference proteome</keyword>
<comment type="caution">
    <text evidence="13">The sequence shown here is derived from an EMBL/GenBank/DDBJ whole genome shotgun (WGS) entry which is preliminary data.</text>
</comment>
<dbReference type="OrthoDB" id="227596at2"/>
<dbReference type="Pfam" id="PF02518">
    <property type="entry name" value="HATPase_c"/>
    <property type="match status" value="1"/>
</dbReference>
<feature type="transmembrane region" description="Helical" evidence="9">
    <location>
        <begin position="95"/>
        <end position="114"/>
    </location>
</feature>
<dbReference type="CDD" id="cd16917">
    <property type="entry name" value="HATPase_UhpB-NarQ-NarX-like"/>
    <property type="match status" value="1"/>
</dbReference>
<comment type="catalytic activity">
    <reaction evidence="1">
        <text>ATP + protein L-histidine = ADP + protein N-phospho-L-histidine.</text>
        <dbReference type="EC" id="2.7.13.3"/>
    </reaction>
</comment>
<dbReference type="InterPro" id="IPR011712">
    <property type="entry name" value="Sig_transdc_His_kin_sub3_dim/P"/>
</dbReference>
<keyword evidence="6 13" id="KW-0418">Kinase</keyword>
<evidence type="ECO:0000256" key="9">
    <source>
        <dbReference type="SAM" id="Phobius"/>
    </source>
</evidence>
<keyword evidence="4" id="KW-0808">Transferase</keyword>
<keyword evidence="9" id="KW-0812">Transmembrane</keyword>
<dbReference type="AlphaFoldDB" id="A0A545ADW1"/>
<reference evidence="13 14" key="1">
    <citation type="submission" date="2019-07" db="EMBL/GenBank/DDBJ databases">
        <title>Cryptosporangium phraense sp. nov., isolated from plant litter.</title>
        <authorList>
            <person name="Suriyachadkun C."/>
        </authorList>
    </citation>
    <scope>NUCLEOTIDE SEQUENCE [LARGE SCALE GENOMIC DNA]</scope>
    <source>
        <strain evidence="13 14">A-T 5661</strain>
    </source>
</reference>
<dbReference type="Gene3D" id="1.20.5.1930">
    <property type="match status" value="1"/>
</dbReference>
<feature type="transmembrane region" description="Helical" evidence="9">
    <location>
        <begin position="33"/>
        <end position="56"/>
    </location>
</feature>
<evidence type="ECO:0000256" key="5">
    <source>
        <dbReference type="ARBA" id="ARBA00022741"/>
    </source>
</evidence>
<dbReference type="PANTHER" id="PTHR24421">
    <property type="entry name" value="NITRATE/NITRITE SENSOR PROTEIN NARX-RELATED"/>
    <property type="match status" value="1"/>
</dbReference>
<feature type="domain" description="Signal transduction histidine kinase subgroup 3 dimerisation and phosphoacceptor" evidence="11">
    <location>
        <begin position="178"/>
        <end position="241"/>
    </location>
</feature>
<dbReference type="GO" id="GO:0005524">
    <property type="term" value="F:ATP binding"/>
    <property type="evidence" value="ECO:0007669"/>
    <property type="project" value="UniProtKB-KW"/>
</dbReference>
<evidence type="ECO:0000256" key="4">
    <source>
        <dbReference type="ARBA" id="ARBA00022679"/>
    </source>
</evidence>
<dbReference type="InterPro" id="IPR036890">
    <property type="entry name" value="HATPase_C_sf"/>
</dbReference>
<keyword evidence="7" id="KW-0067">ATP-binding</keyword>
<dbReference type="EMBL" id="VIRS01000073">
    <property type="protein sequence ID" value="TQS39499.1"/>
    <property type="molecule type" value="Genomic_DNA"/>
</dbReference>
<dbReference type="SUPFAM" id="SSF55874">
    <property type="entry name" value="ATPase domain of HSP90 chaperone/DNA topoisomerase II/histidine kinase"/>
    <property type="match status" value="1"/>
</dbReference>
<dbReference type="GO" id="GO:0016020">
    <property type="term" value="C:membrane"/>
    <property type="evidence" value="ECO:0007669"/>
    <property type="project" value="InterPro"/>
</dbReference>
<evidence type="ECO:0000313" key="13">
    <source>
        <dbReference type="EMBL" id="TQS39499.1"/>
    </source>
</evidence>
<feature type="transmembrane region" description="Helical" evidence="9">
    <location>
        <begin position="62"/>
        <end position="83"/>
    </location>
</feature>
<dbReference type="InParanoid" id="A0A545ADW1"/>
<dbReference type="Pfam" id="PF07730">
    <property type="entry name" value="HisKA_3"/>
    <property type="match status" value="1"/>
</dbReference>
<feature type="domain" description="DUF7134" evidence="12">
    <location>
        <begin position="6"/>
        <end position="150"/>
    </location>
</feature>
<evidence type="ECO:0000256" key="7">
    <source>
        <dbReference type="ARBA" id="ARBA00022840"/>
    </source>
</evidence>
<dbReference type="InterPro" id="IPR050482">
    <property type="entry name" value="Sensor_HK_TwoCompSys"/>
</dbReference>
<name>A0A545ADW1_9ACTN</name>
<dbReference type="Proteomes" id="UP000317982">
    <property type="component" value="Unassembled WGS sequence"/>
</dbReference>
<keyword evidence="8" id="KW-0902">Two-component regulatory system</keyword>